<keyword evidence="3" id="KW-1185">Reference proteome</keyword>
<dbReference type="Proteomes" id="UP000044136">
    <property type="component" value="Unassembled WGS sequence"/>
</dbReference>
<dbReference type="SMART" id="SM00857">
    <property type="entry name" value="Resolvase"/>
    <property type="match status" value="1"/>
</dbReference>
<dbReference type="GO" id="GO:0000150">
    <property type="term" value="F:DNA strand exchange activity"/>
    <property type="evidence" value="ECO:0007669"/>
    <property type="project" value="InterPro"/>
</dbReference>
<dbReference type="Gene3D" id="3.40.50.1390">
    <property type="entry name" value="Resolvase, N-terminal catalytic domain"/>
    <property type="match status" value="1"/>
</dbReference>
<dbReference type="PROSITE" id="PS51736">
    <property type="entry name" value="RECOMBINASES_3"/>
    <property type="match status" value="1"/>
</dbReference>
<organism evidence="2 3">
    <name type="scientific">Jeotgalicoccus saudimassiliensis</name>
    <dbReference type="NCBI Taxonomy" id="1461582"/>
    <lineage>
        <taxon>Bacteria</taxon>
        <taxon>Bacillati</taxon>
        <taxon>Bacillota</taxon>
        <taxon>Bacilli</taxon>
        <taxon>Bacillales</taxon>
        <taxon>Staphylococcaceae</taxon>
        <taxon>Jeotgalicoccus</taxon>
    </lineage>
</organism>
<evidence type="ECO:0000259" key="1">
    <source>
        <dbReference type="PROSITE" id="PS51736"/>
    </source>
</evidence>
<dbReference type="InterPro" id="IPR006120">
    <property type="entry name" value="Resolvase_HTH_dom"/>
</dbReference>
<dbReference type="EMBL" id="CCSE01000001">
    <property type="protein sequence ID" value="CEA02152.1"/>
    <property type="molecule type" value="Genomic_DNA"/>
</dbReference>
<accession>A0A078M9W2</accession>
<dbReference type="Gene3D" id="1.10.10.60">
    <property type="entry name" value="Homeodomain-like"/>
    <property type="match status" value="1"/>
</dbReference>
<dbReference type="STRING" id="1461582.BN1048_01618"/>
<dbReference type="eggNOG" id="COG1961">
    <property type="taxonomic scope" value="Bacteria"/>
</dbReference>
<dbReference type="Pfam" id="PF00239">
    <property type="entry name" value="Resolvase"/>
    <property type="match status" value="1"/>
</dbReference>
<protein>
    <submittedName>
        <fullName evidence="2">Putative DNA-invertase from lambdoid prophage Rac</fullName>
    </submittedName>
</protein>
<dbReference type="InterPro" id="IPR006119">
    <property type="entry name" value="Resolv_N"/>
</dbReference>
<sequence>MKYGYVRPLELYDDLKNQKLKIEKYTDEIYTEEHAENKRRHQLDILLEQTLKENDQIIITDICILADSTKHLVDIIDVCSKKSVNIYIINPDITVSSSSEYTFQNVLNEISNFQSDVVRFRTQLGMNKAAKSGKKMGRPKRSDDNIKRAVEMYMTKEYTLDEIREQTNISRATLYRHLER</sequence>
<feature type="domain" description="Resolvase/invertase-type recombinase catalytic" evidence="1">
    <location>
        <begin position="1"/>
        <end position="133"/>
    </location>
</feature>
<name>A0A078M9W2_9STAP</name>
<gene>
    <name evidence="2" type="primary">pinR</name>
    <name evidence="2" type="ORF">BN1048_01618</name>
</gene>
<dbReference type="HOGENOM" id="CLU_010686_8_1_9"/>
<reference evidence="2 3" key="1">
    <citation type="submission" date="2014-07" db="EMBL/GenBank/DDBJ databases">
        <authorList>
            <person name="Urmite Genomes Urmite Genomes"/>
        </authorList>
    </citation>
    <scope>NUCLEOTIDE SEQUENCE [LARGE SCALE GENOMIC DNA]</scope>
    <source>
        <strain evidence="2 3">13MG44_air</strain>
    </source>
</reference>
<dbReference type="AlphaFoldDB" id="A0A078M9W2"/>
<evidence type="ECO:0000313" key="3">
    <source>
        <dbReference type="Proteomes" id="UP000044136"/>
    </source>
</evidence>
<proteinExistence type="predicted"/>
<dbReference type="Pfam" id="PF02796">
    <property type="entry name" value="HTH_7"/>
    <property type="match status" value="1"/>
</dbReference>
<evidence type="ECO:0000313" key="2">
    <source>
        <dbReference type="EMBL" id="CEA02152.1"/>
    </source>
</evidence>
<dbReference type="RefSeq" id="WP_035810126.1">
    <property type="nucleotide sequence ID" value="NZ_CCSE01000001.1"/>
</dbReference>
<dbReference type="SUPFAM" id="SSF53041">
    <property type="entry name" value="Resolvase-like"/>
    <property type="match status" value="1"/>
</dbReference>
<dbReference type="OrthoDB" id="9797501at2"/>
<dbReference type="GO" id="GO:0003677">
    <property type="term" value="F:DNA binding"/>
    <property type="evidence" value="ECO:0007669"/>
    <property type="project" value="InterPro"/>
</dbReference>
<dbReference type="InterPro" id="IPR036162">
    <property type="entry name" value="Resolvase-like_N_sf"/>
</dbReference>